<feature type="transmembrane region" description="Helical" evidence="1">
    <location>
        <begin position="174"/>
        <end position="196"/>
    </location>
</feature>
<protein>
    <submittedName>
        <fullName evidence="2">ABC transporter permease</fullName>
    </submittedName>
</protein>
<sequence length="546" mass="56055">MSAPTTERSAATSHSPGGGELTRTGLLARFVVRRDRIRLLIWIAVLVMLPVATASAYESLYPTPAERAGLDAQFGATKALGMVTGPAENLGTAGGFVAWRLSATLAAIIGLMAIFHVVRHTRTEEETGHAELTYPTAIGRYAPLASAVLTSAIASLVIGILIATTLIGPTGDTAGSIAFGLTTAAAGIFFACLAALTAQLAASTRAALGLACAVLGVSFILRGISDSSDIAWPKWLSPIGWAQLVEPYGDRRWWVIALQIVAALALLGAAVAMRNRRDVGSGRIEPSPGPADAGPRLRSMWALAARLHRPSLIGWGVGVLIAGLLFGSLVNAVSNIAGTSPEIVVILEQLGGAKGITAAFIGMTTQLVAMIVGLYVVSTILTLRTDETSGRAELLLGTPATRMSWFASHLGFAVAGSLILLLIFGGGLTLSSLIAGTELSGGVVLGSALVQLPAVLILAGVVAVVVGWIPSASGLGWAAGGLALAIGLFGPVLDLPTAVLRLSPYYSVPKVTESGTDWAPIVIQLAIAAALLVIAAVGMRRRNIPT</sequence>
<accession>A0A7L4YM71</accession>
<reference evidence="2 3" key="1">
    <citation type="journal article" date="2018" name="Int. J. Syst. Evol. Microbiol.">
        <title>Epidermidibacterium keratini gen. nov., sp. nov., a member of the family Sporichthyaceae, isolated from keratin epidermis.</title>
        <authorList>
            <person name="Lee D.G."/>
            <person name="Trujillo M.E."/>
            <person name="Kang S."/>
            <person name="Nam J.J."/>
            <person name="Kim Y.J."/>
        </authorList>
    </citation>
    <scope>NUCLEOTIDE SEQUENCE [LARGE SCALE GENOMIC DNA]</scope>
    <source>
        <strain evidence="2 3">EPI-7</strain>
    </source>
</reference>
<feature type="transmembrane region" description="Helical" evidence="1">
    <location>
        <begin position="39"/>
        <end position="57"/>
    </location>
</feature>
<feature type="transmembrane region" description="Helical" evidence="1">
    <location>
        <begin position="144"/>
        <end position="168"/>
    </location>
</feature>
<feature type="transmembrane region" description="Helical" evidence="1">
    <location>
        <begin position="448"/>
        <end position="469"/>
    </location>
</feature>
<dbReference type="OrthoDB" id="2014935at2"/>
<dbReference type="AlphaFoldDB" id="A0A7L4YM71"/>
<feature type="transmembrane region" description="Helical" evidence="1">
    <location>
        <begin position="518"/>
        <end position="539"/>
    </location>
</feature>
<keyword evidence="3" id="KW-1185">Reference proteome</keyword>
<dbReference type="Proteomes" id="UP000463857">
    <property type="component" value="Chromosome"/>
</dbReference>
<feature type="transmembrane region" description="Helical" evidence="1">
    <location>
        <begin position="97"/>
        <end position="118"/>
    </location>
</feature>
<keyword evidence="1" id="KW-0472">Membrane</keyword>
<dbReference type="InParanoid" id="A0A7L4YM71"/>
<evidence type="ECO:0000313" key="2">
    <source>
        <dbReference type="EMBL" id="QHC00266.1"/>
    </source>
</evidence>
<feature type="transmembrane region" description="Helical" evidence="1">
    <location>
        <begin position="356"/>
        <end position="383"/>
    </location>
</feature>
<keyword evidence="1" id="KW-1133">Transmembrane helix</keyword>
<dbReference type="KEGG" id="eke:EK0264_08225"/>
<evidence type="ECO:0000256" key="1">
    <source>
        <dbReference type="SAM" id="Phobius"/>
    </source>
</evidence>
<feature type="transmembrane region" description="Helical" evidence="1">
    <location>
        <begin position="404"/>
        <end position="428"/>
    </location>
</feature>
<dbReference type="RefSeq" id="WP_159544578.1">
    <property type="nucleotide sequence ID" value="NZ_CP047156.1"/>
</dbReference>
<proteinExistence type="predicted"/>
<evidence type="ECO:0000313" key="3">
    <source>
        <dbReference type="Proteomes" id="UP000463857"/>
    </source>
</evidence>
<keyword evidence="1" id="KW-0812">Transmembrane</keyword>
<dbReference type="EMBL" id="CP047156">
    <property type="protein sequence ID" value="QHC00266.1"/>
    <property type="molecule type" value="Genomic_DNA"/>
</dbReference>
<name>A0A7L4YM71_9ACTN</name>
<feature type="transmembrane region" description="Helical" evidence="1">
    <location>
        <begin position="312"/>
        <end position="336"/>
    </location>
</feature>
<feature type="transmembrane region" description="Helical" evidence="1">
    <location>
        <begin position="208"/>
        <end position="225"/>
    </location>
</feature>
<feature type="transmembrane region" description="Helical" evidence="1">
    <location>
        <begin position="476"/>
        <end position="498"/>
    </location>
</feature>
<gene>
    <name evidence="2" type="ORF">EK0264_08225</name>
</gene>
<organism evidence="2 3">
    <name type="scientific">Epidermidibacterium keratini</name>
    <dbReference type="NCBI Taxonomy" id="1891644"/>
    <lineage>
        <taxon>Bacteria</taxon>
        <taxon>Bacillati</taxon>
        <taxon>Actinomycetota</taxon>
        <taxon>Actinomycetes</taxon>
        <taxon>Sporichthyales</taxon>
        <taxon>Sporichthyaceae</taxon>
        <taxon>Epidermidibacterium</taxon>
    </lineage>
</organism>
<feature type="transmembrane region" description="Helical" evidence="1">
    <location>
        <begin position="253"/>
        <end position="273"/>
    </location>
</feature>